<evidence type="ECO:0000313" key="3">
    <source>
        <dbReference type="Proteomes" id="UP000663832"/>
    </source>
</evidence>
<dbReference type="Proteomes" id="UP000663877">
    <property type="component" value="Unassembled WGS sequence"/>
</dbReference>
<proteinExistence type="predicted"/>
<evidence type="ECO:0000313" key="2">
    <source>
        <dbReference type="EMBL" id="CAF1305302.1"/>
    </source>
</evidence>
<keyword evidence="3" id="KW-1185">Reference proteome</keyword>
<reference evidence="2" key="1">
    <citation type="submission" date="2021-02" db="EMBL/GenBank/DDBJ databases">
        <authorList>
            <person name="Nowell W R."/>
        </authorList>
    </citation>
    <scope>NUCLEOTIDE SEQUENCE</scope>
</reference>
<gene>
    <name evidence="1" type="ORF">BJG266_LOCUS22158</name>
    <name evidence="2" type="ORF">QVE165_LOCUS31479</name>
</gene>
<name>A0A815E4W9_9BILA</name>
<dbReference type="EMBL" id="CAJNOI010000137">
    <property type="protein sequence ID" value="CAF1115635.1"/>
    <property type="molecule type" value="Genomic_DNA"/>
</dbReference>
<dbReference type="EMBL" id="CAJNOM010000270">
    <property type="protein sequence ID" value="CAF1305302.1"/>
    <property type="molecule type" value="Genomic_DNA"/>
</dbReference>
<protein>
    <submittedName>
        <fullName evidence="2">Uncharacterized protein</fullName>
    </submittedName>
</protein>
<comment type="caution">
    <text evidence="2">The sequence shown here is derived from an EMBL/GenBank/DDBJ whole genome shotgun (WGS) entry which is preliminary data.</text>
</comment>
<dbReference type="AlphaFoldDB" id="A0A815E4W9"/>
<dbReference type="Proteomes" id="UP000663832">
    <property type="component" value="Unassembled WGS sequence"/>
</dbReference>
<sequence length="82" mass="9922">MFNEENLLKLFEYLTLITLYLYEFIDIFSILQYTPNLIYLNVKTTLSDSHKIQNKCINIISIKLKQLYLTLYYETFYMIGKC</sequence>
<organism evidence="2 3">
    <name type="scientific">Adineta steineri</name>
    <dbReference type="NCBI Taxonomy" id="433720"/>
    <lineage>
        <taxon>Eukaryota</taxon>
        <taxon>Metazoa</taxon>
        <taxon>Spiralia</taxon>
        <taxon>Gnathifera</taxon>
        <taxon>Rotifera</taxon>
        <taxon>Eurotatoria</taxon>
        <taxon>Bdelloidea</taxon>
        <taxon>Adinetida</taxon>
        <taxon>Adinetidae</taxon>
        <taxon>Adineta</taxon>
    </lineage>
</organism>
<accession>A0A815E4W9</accession>
<evidence type="ECO:0000313" key="1">
    <source>
        <dbReference type="EMBL" id="CAF1115635.1"/>
    </source>
</evidence>